<evidence type="ECO:0000256" key="1">
    <source>
        <dbReference type="SAM" id="SignalP"/>
    </source>
</evidence>
<dbReference type="GeneID" id="82527052"/>
<dbReference type="AlphaFoldDB" id="A0A2V1IMA6"/>
<organism evidence="2 3">
    <name type="scientific">Duncaniella muris</name>
    <dbReference type="NCBI Taxonomy" id="2094150"/>
    <lineage>
        <taxon>Bacteria</taxon>
        <taxon>Pseudomonadati</taxon>
        <taxon>Bacteroidota</taxon>
        <taxon>Bacteroidia</taxon>
        <taxon>Bacteroidales</taxon>
        <taxon>Muribaculaceae</taxon>
        <taxon>Duncaniella</taxon>
    </lineage>
</organism>
<sequence>MKFLRYILMVIVMFPALGAMAQSSIDAAIATLQKSKSVTNEIFSEKRDPSTRAVIRSSRMFNFDDDKMAAKIRDAMKKERSKAVAFQMKTTSGAEVYSISFEDNKHMAIKYVLIRQHRGGWVLSVDKARRSSSSKDRSDSEITDTIWFDSMPAPGNFVRQMTFRTDEPEDSLVVDADECHAVIIVTTDMQDPVNSSI</sequence>
<evidence type="ECO:0000313" key="3">
    <source>
        <dbReference type="Proteomes" id="UP000244905"/>
    </source>
</evidence>
<evidence type="ECO:0000313" key="2">
    <source>
        <dbReference type="EMBL" id="PWB00707.1"/>
    </source>
</evidence>
<name>A0A2V1IMA6_9BACT</name>
<keyword evidence="1" id="KW-0732">Signal</keyword>
<proteinExistence type="predicted"/>
<gene>
    <name evidence="2" type="ORF">C5O23_11990</name>
</gene>
<comment type="caution">
    <text evidence="2">The sequence shown here is derived from an EMBL/GenBank/DDBJ whole genome shotgun (WGS) entry which is preliminary data.</text>
</comment>
<feature type="signal peptide" evidence="1">
    <location>
        <begin position="1"/>
        <end position="21"/>
    </location>
</feature>
<dbReference type="RefSeq" id="WP_107033178.1">
    <property type="nucleotide sequence ID" value="NZ_CAOLYA010000015.1"/>
</dbReference>
<protein>
    <submittedName>
        <fullName evidence="2">DUF5024 domain-containing protein</fullName>
    </submittedName>
</protein>
<feature type="chain" id="PRO_5016080223" evidence="1">
    <location>
        <begin position="22"/>
        <end position="197"/>
    </location>
</feature>
<keyword evidence="3" id="KW-1185">Reference proteome</keyword>
<dbReference type="Proteomes" id="UP000244905">
    <property type="component" value="Unassembled WGS sequence"/>
</dbReference>
<accession>A0A2V1IMA6</accession>
<reference evidence="3" key="1">
    <citation type="submission" date="2018-02" db="EMBL/GenBank/DDBJ databases">
        <authorList>
            <person name="Clavel T."/>
            <person name="Strowig T."/>
        </authorList>
    </citation>
    <scope>NUCLEOTIDE SEQUENCE [LARGE SCALE GENOMIC DNA]</scope>
    <source>
        <strain evidence="3">DSM 103720</strain>
    </source>
</reference>
<dbReference type="EMBL" id="PUEC01000033">
    <property type="protein sequence ID" value="PWB00707.1"/>
    <property type="molecule type" value="Genomic_DNA"/>
</dbReference>